<keyword evidence="5" id="KW-0639">Primosome</keyword>
<evidence type="ECO:0000256" key="3">
    <source>
        <dbReference type="ARBA" id="ARBA00019038"/>
    </source>
</evidence>
<accession>A0A430QL75</accession>
<comment type="cofactor">
    <cofactor evidence="1">
        <name>[4Fe-4S] cluster</name>
        <dbReference type="ChEBI" id="CHEBI:49883"/>
    </cofactor>
</comment>
<dbReference type="EMBL" id="QMKO01001578">
    <property type="protein sequence ID" value="RTG88453.1"/>
    <property type="molecule type" value="Genomic_DNA"/>
</dbReference>
<proteinExistence type="inferred from homology"/>
<evidence type="ECO:0000256" key="4">
    <source>
        <dbReference type="ARBA" id="ARBA00022485"/>
    </source>
</evidence>
<evidence type="ECO:0000313" key="13">
    <source>
        <dbReference type="Proteomes" id="UP000290809"/>
    </source>
</evidence>
<keyword evidence="6" id="KW-0235">DNA replication</keyword>
<dbReference type="CDD" id="cd07322">
    <property type="entry name" value="PriL_PriS_Eukaryotic"/>
    <property type="match status" value="1"/>
</dbReference>
<dbReference type="Pfam" id="PF26466">
    <property type="entry name" value="DNA_primase_lrg_N"/>
    <property type="match status" value="1"/>
</dbReference>
<dbReference type="GO" id="GO:0006270">
    <property type="term" value="P:DNA replication initiation"/>
    <property type="evidence" value="ECO:0007669"/>
    <property type="project" value="TreeGrafter"/>
</dbReference>
<dbReference type="Pfam" id="PF04104">
    <property type="entry name" value="DNA_primase_lrg"/>
    <property type="match status" value="1"/>
</dbReference>
<evidence type="ECO:0000256" key="1">
    <source>
        <dbReference type="ARBA" id="ARBA00001966"/>
    </source>
</evidence>
<evidence type="ECO:0000313" key="12">
    <source>
        <dbReference type="EMBL" id="RTG88453.1"/>
    </source>
</evidence>
<keyword evidence="7" id="KW-0479">Metal-binding</keyword>
<dbReference type="InterPro" id="IPR016558">
    <property type="entry name" value="DNA_primase_lsu_euk"/>
</dbReference>
<dbReference type="PANTHER" id="PTHR10537:SF3">
    <property type="entry name" value="DNA PRIMASE LARGE SUBUNIT"/>
    <property type="match status" value="1"/>
</dbReference>
<protein>
    <recommendedName>
        <fullName evidence="3">DNA primase large subunit</fullName>
    </recommendedName>
</protein>
<keyword evidence="9" id="KW-0411">Iron-sulfur</keyword>
<evidence type="ECO:0000256" key="10">
    <source>
        <dbReference type="ARBA" id="ARBA00023125"/>
    </source>
</evidence>
<keyword evidence="8" id="KW-0408">Iron</keyword>
<evidence type="ECO:0000256" key="2">
    <source>
        <dbReference type="ARBA" id="ARBA00010564"/>
    </source>
</evidence>
<sequence length="547" mass="62642">MEFKSPAVTKHKLIRLQFYSCPPSDIIELNELEDYAVHRIRVLKCVEAVGQDCIRGTKDYDDKMVTELTKISGFGKIFTSSSSSLKNAQEDIHKDIVSHFILQVAYCRSEDLRRWFVQQEVDLFRFRFLNERNNSAFGSEVISRFLHENHLHFTLMSDSERTNLLNHLIAGTATAGIDHNTTAFYKVHFTEVPDLIRSRRVFVQGGYAFVPEPDLVSLVVSCFRTSLSRNLAHLGLTLCSRIACEENRVLPLLSSLSNRYLGEDYSTKAPVIGLVKADDIDGFSRQPGLFPPCMAQLHEALKIHHHLRHSGRMQYCLFLKGIGLPLEESLKFWRKSFSPKYDNDQFNKAYAYNIRHNYGKEGKRADYTPYSCIRIVSGSAPGAGDYHGCPFRHMDPELLRQRLLSGGRLSLDIVETIVQRAKERLYHLSCREYLRGMLKLSVDDISGITIHHPNQYFEEARKIIQGNKNNPTVDKIHVKKVKLYNGDDDDRLLQAIDISDASFTSSNEITVSRRSFLSSPNNLIYDATKNRIAKLNVFIRNKRSNIE</sequence>
<dbReference type="Proteomes" id="UP000290809">
    <property type="component" value="Unassembled WGS sequence"/>
</dbReference>
<reference evidence="12 13" key="1">
    <citation type="journal article" date="2019" name="PLoS Pathog.">
        <title>Genome sequence of the bovine parasite Schistosoma bovis Tanzania.</title>
        <authorList>
            <person name="Oey H."/>
            <person name="Zakrzewski M."/>
            <person name="Gobert G."/>
            <person name="Gravermann K."/>
            <person name="Stoye J."/>
            <person name="Jones M."/>
            <person name="Mcmanus D."/>
            <person name="Krause L."/>
        </authorList>
    </citation>
    <scope>NUCLEOTIDE SEQUENCE [LARGE SCALE GENOMIC DNA]</scope>
    <source>
        <strain evidence="12 13">TAN1997</strain>
    </source>
</reference>
<dbReference type="PANTHER" id="PTHR10537">
    <property type="entry name" value="DNA PRIMASE LARGE SUBUNIT"/>
    <property type="match status" value="1"/>
</dbReference>
<evidence type="ECO:0000256" key="8">
    <source>
        <dbReference type="ARBA" id="ARBA00023004"/>
    </source>
</evidence>
<dbReference type="GO" id="GO:0051539">
    <property type="term" value="F:4 iron, 4 sulfur cluster binding"/>
    <property type="evidence" value="ECO:0007669"/>
    <property type="project" value="UniProtKB-KW"/>
</dbReference>
<evidence type="ECO:0000256" key="7">
    <source>
        <dbReference type="ARBA" id="ARBA00022723"/>
    </source>
</evidence>
<dbReference type="AlphaFoldDB" id="A0A430QL75"/>
<dbReference type="GO" id="GO:0003677">
    <property type="term" value="F:DNA binding"/>
    <property type="evidence" value="ECO:0007669"/>
    <property type="project" value="UniProtKB-KW"/>
</dbReference>
<gene>
    <name evidence="12" type="ORF">DC041_0010122</name>
</gene>
<evidence type="ECO:0000256" key="9">
    <source>
        <dbReference type="ARBA" id="ARBA00023014"/>
    </source>
</evidence>
<organism evidence="12 13">
    <name type="scientific">Schistosoma bovis</name>
    <name type="common">Blood fluke</name>
    <dbReference type="NCBI Taxonomy" id="6184"/>
    <lineage>
        <taxon>Eukaryota</taxon>
        <taxon>Metazoa</taxon>
        <taxon>Spiralia</taxon>
        <taxon>Lophotrochozoa</taxon>
        <taxon>Platyhelminthes</taxon>
        <taxon>Trematoda</taxon>
        <taxon>Digenea</taxon>
        <taxon>Strigeidida</taxon>
        <taxon>Schistosomatoidea</taxon>
        <taxon>Schistosomatidae</taxon>
        <taxon>Schistosoma</taxon>
    </lineage>
</organism>
<feature type="domain" description="DNA primase large subunit C-terminal" evidence="11">
    <location>
        <begin position="287"/>
        <end position="457"/>
    </location>
</feature>
<keyword evidence="13" id="KW-1185">Reference proteome</keyword>
<name>A0A430QL75_SCHBO</name>
<dbReference type="InterPro" id="IPR007238">
    <property type="entry name" value="DNA_primase_lsu_euk/arc"/>
</dbReference>
<dbReference type="InterPro" id="IPR058560">
    <property type="entry name" value="DNA_primase_C"/>
</dbReference>
<keyword evidence="4" id="KW-0004">4Fe-4S</keyword>
<dbReference type="GO" id="GO:0046872">
    <property type="term" value="F:metal ion binding"/>
    <property type="evidence" value="ECO:0007669"/>
    <property type="project" value="UniProtKB-KW"/>
</dbReference>
<dbReference type="GO" id="GO:0005658">
    <property type="term" value="C:alpha DNA polymerase:primase complex"/>
    <property type="evidence" value="ECO:0007669"/>
    <property type="project" value="UniProtKB-ARBA"/>
</dbReference>
<keyword evidence="10" id="KW-0238">DNA-binding</keyword>
<dbReference type="STRING" id="6184.A0A430QL75"/>
<comment type="caution">
    <text evidence="12">The sequence shown here is derived from an EMBL/GenBank/DDBJ whole genome shotgun (WGS) entry which is preliminary data.</text>
</comment>
<dbReference type="Gene3D" id="1.20.930.80">
    <property type="match status" value="1"/>
</dbReference>
<evidence type="ECO:0000256" key="5">
    <source>
        <dbReference type="ARBA" id="ARBA00022515"/>
    </source>
</evidence>
<evidence type="ECO:0000259" key="11">
    <source>
        <dbReference type="Pfam" id="PF04104"/>
    </source>
</evidence>
<dbReference type="GO" id="GO:0006269">
    <property type="term" value="P:DNA replication, synthesis of primer"/>
    <property type="evidence" value="ECO:0007669"/>
    <property type="project" value="UniProtKB-KW"/>
</dbReference>
<evidence type="ECO:0000256" key="6">
    <source>
        <dbReference type="ARBA" id="ARBA00022705"/>
    </source>
</evidence>
<comment type="similarity">
    <text evidence="2">Belongs to the eukaryotic-type primase large subunit family.</text>
</comment>